<reference evidence="1 2" key="1">
    <citation type="journal article" date="2021" name="BMC Genomics">
        <title>Datura genome reveals duplications of psychoactive alkaloid biosynthetic genes and high mutation rate following tissue culture.</title>
        <authorList>
            <person name="Rajewski A."/>
            <person name="Carter-House D."/>
            <person name="Stajich J."/>
            <person name="Litt A."/>
        </authorList>
    </citation>
    <scope>NUCLEOTIDE SEQUENCE [LARGE SCALE GENOMIC DNA]</scope>
    <source>
        <strain evidence="1">AR-01</strain>
    </source>
</reference>
<accession>A0ABS8S982</accession>
<protein>
    <submittedName>
        <fullName evidence="1">Uncharacterized protein</fullName>
    </submittedName>
</protein>
<sequence length="182" mass="20775">MRLLHGCSPRFLSVAMFPGQYEPLSLLEEFQNLSTQLAPGSELASDFWFSSFWPFPPPVDFSVAPAVTELPFWSVIQQIGRLNLLLILKSVRNLNPFSQIAAHLDQPSFPDAVCWHHWFPSARLESSPELFSFCVRQNYPVPAAAYWHRLLSAVLESSLESCSHSLLMFISRWFLLHDLSSH</sequence>
<proteinExistence type="predicted"/>
<organism evidence="1 2">
    <name type="scientific">Datura stramonium</name>
    <name type="common">Jimsonweed</name>
    <name type="synonym">Common thornapple</name>
    <dbReference type="NCBI Taxonomy" id="4076"/>
    <lineage>
        <taxon>Eukaryota</taxon>
        <taxon>Viridiplantae</taxon>
        <taxon>Streptophyta</taxon>
        <taxon>Embryophyta</taxon>
        <taxon>Tracheophyta</taxon>
        <taxon>Spermatophyta</taxon>
        <taxon>Magnoliopsida</taxon>
        <taxon>eudicotyledons</taxon>
        <taxon>Gunneridae</taxon>
        <taxon>Pentapetalae</taxon>
        <taxon>asterids</taxon>
        <taxon>lamiids</taxon>
        <taxon>Solanales</taxon>
        <taxon>Solanaceae</taxon>
        <taxon>Solanoideae</taxon>
        <taxon>Datureae</taxon>
        <taxon>Datura</taxon>
    </lineage>
</organism>
<comment type="caution">
    <text evidence="1">The sequence shown here is derived from an EMBL/GenBank/DDBJ whole genome shotgun (WGS) entry which is preliminary data.</text>
</comment>
<keyword evidence="2" id="KW-1185">Reference proteome</keyword>
<evidence type="ECO:0000313" key="1">
    <source>
        <dbReference type="EMBL" id="MCD7455394.1"/>
    </source>
</evidence>
<name>A0ABS8S982_DATST</name>
<dbReference type="EMBL" id="JACEIK010000343">
    <property type="protein sequence ID" value="MCD7455394.1"/>
    <property type="molecule type" value="Genomic_DNA"/>
</dbReference>
<gene>
    <name evidence="1" type="ORF">HAX54_028043</name>
</gene>
<evidence type="ECO:0000313" key="2">
    <source>
        <dbReference type="Proteomes" id="UP000823775"/>
    </source>
</evidence>
<dbReference type="Proteomes" id="UP000823775">
    <property type="component" value="Unassembled WGS sequence"/>
</dbReference>